<dbReference type="GO" id="GO:0006887">
    <property type="term" value="P:exocytosis"/>
    <property type="evidence" value="ECO:0007669"/>
    <property type="project" value="UniProtKB-KW"/>
</dbReference>
<evidence type="ECO:0000256" key="4">
    <source>
        <dbReference type="RuleBase" id="RU365026"/>
    </source>
</evidence>
<feature type="domain" description="Exocyst complex subunit Exo70 C-terminal" evidence="5">
    <location>
        <begin position="277"/>
        <end position="641"/>
    </location>
</feature>
<comment type="subcellular location">
    <subcellularLocation>
        <location evidence="4">Bud</location>
    </subcellularLocation>
    <subcellularLocation>
        <location evidence="4">Bud neck</location>
    </subcellularLocation>
</comment>
<accession>A0A3N4J5T5</accession>
<comment type="similarity">
    <text evidence="1 4">Belongs to the EXO70 family.</text>
</comment>
<evidence type="ECO:0000256" key="3">
    <source>
        <dbReference type="ARBA" id="ARBA00022483"/>
    </source>
</evidence>
<dbReference type="OrthoDB" id="1922221at2759"/>
<comment type="function">
    <text evidence="4">Involved in the secretory pathway as part of the exocyst complex which tethers secretory vesicles to the sites of exocytosis. Also plays a role in the assembly of the exocyst.</text>
</comment>
<evidence type="ECO:0000259" key="5">
    <source>
        <dbReference type="Pfam" id="PF03081"/>
    </source>
</evidence>
<dbReference type="Gene3D" id="1.20.1280.170">
    <property type="entry name" value="Exocyst complex component Exo70"/>
    <property type="match status" value="1"/>
</dbReference>
<organism evidence="6 7">
    <name type="scientific">Choiromyces venosus 120613-1</name>
    <dbReference type="NCBI Taxonomy" id="1336337"/>
    <lineage>
        <taxon>Eukaryota</taxon>
        <taxon>Fungi</taxon>
        <taxon>Dikarya</taxon>
        <taxon>Ascomycota</taxon>
        <taxon>Pezizomycotina</taxon>
        <taxon>Pezizomycetes</taxon>
        <taxon>Pezizales</taxon>
        <taxon>Tuberaceae</taxon>
        <taxon>Choiromyces</taxon>
    </lineage>
</organism>
<dbReference type="PANTHER" id="PTHR12542:SF41">
    <property type="entry name" value="EXOCYST COMPLEX COMPONENT 7"/>
    <property type="match status" value="1"/>
</dbReference>
<dbReference type="GO" id="GO:0005546">
    <property type="term" value="F:phosphatidylinositol-4,5-bisphosphate binding"/>
    <property type="evidence" value="ECO:0007669"/>
    <property type="project" value="InterPro"/>
</dbReference>
<evidence type="ECO:0000313" key="6">
    <source>
        <dbReference type="EMBL" id="RPA91961.1"/>
    </source>
</evidence>
<protein>
    <recommendedName>
        <fullName evidence="4">Exocyst complex protein EXO70</fullName>
    </recommendedName>
</protein>
<dbReference type="EMBL" id="ML120483">
    <property type="protein sequence ID" value="RPA91961.1"/>
    <property type="molecule type" value="Genomic_DNA"/>
</dbReference>
<gene>
    <name evidence="6" type="ORF">L873DRAFT_1794535</name>
</gene>
<dbReference type="PANTHER" id="PTHR12542">
    <property type="entry name" value="EXOCYST COMPLEX PROTEIN EXO70"/>
    <property type="match status" value="1"/>
</dbReference>
<dbReference type="AlphaFoldDB" id="A0A3N4J5T5"/>
<name>A0A3N4J5T5_9PEZI</name>
<evidence type="ECO:0000256" key="2">
    <source>
        <dbReference type="ARBA" id="ARBA00022448"/>
    </source>
</evidence>
<dbReference type="InterPro" id="IPR046364">
    <property type="entry name" value="Exo70_C"/>
</dbReference>
<keyword evidence="3 4" id="KW-0268">Exocytosis</keyword>
<dbReference type="GO" id="GO:0000145">
    <property type="term" value="C:exocyst"/>
    <property type="evidence" value="ECO:0007669"/>
    <property type="project" value="InterPro"/>
</dbReference>
<evidence type="ECO:0000313" key="7">
    <source>
        <dbReference type="Proteomes" id="UP000276215"/>
    </source>
</evidence>
<sequence length="643" mass="71958">MNGLRMDELSAEVEVLVSKLSKTADLTTKIALSLKKLSASAQNVEQAVKPIYNKTQSLTVLSGNIDEAISAIDRVRQPTDAISKEEGTIRQGYIPQNLFSPLLGVFSSYFPGCLHPDQSIELVLTAPSHRPSKIGLTEYLASLKRINDALSSLKKSNLRSSQKAVTQMTGLLKAGSLQLEDLFRQALAEDSKSVEPLHFITKELPFPTFQPQKINMLAVLNDFLSSTLAASAGIQSNAPQIYADVRGPYITNSLASLALATVNTARRTSTAPYDKGSNGISVYTNALEAIFEAEYENICHLFPTTEWSQVYIATTTMPMGVFKKTLADLNVFIKQNMTTDCFLAFDVIENVQPASVRLKTKTGEQKEFAEALKPLRTTAQSSFSYFLEDIKKTGQGLIALPLDNTVAEMTVNVMSRLRRMSDYPNAISSLLVSLGEGNWNRPYTAPAVIPPSFDVGADGTLLLSNFCLDAIDQLIHELEQKSRVMIKKNSTVAVFMVNNVHFIESNIRTSDLRKTMSNQAQAKVEKWRKDAVKMYMEQWKECAAFLMDVTYTKQQAGGRLNLNSKEKEGVKEKFKNFNTVFEELIQKHKSYTFPDKEVRMMLAKEIGFIGPLYGRFYDKYKDLMRDKYVKYDRHQLDTMLAQL</sequence>
<keyword evidence="4" id="KW-0653">Protein transport</keyword>
<dbReference type="InterPro" id="IPR004140">
    <property type="entry name" value="Exo70"/>
</dbReference>
<proteinExistence type="inferred from homology"/>
<dbReference type="Pfam" id="PF20669">
    <property type="entry name" value="Exo70_N"/>
    <property type="match status" value="1"/>
</dbReference>
<dbReference type="SUPFAM" id="SSF74788">
    <property type="entry name" value="Cullin repeat-like"/>
    <property type="match status" value="1"/>
</dbReference>
<dbReference type="Proteomes" id="UP000276215">
    <property type="component" value="Unassembled WGS sequence"/>
</dbReference>
<keyword evidence="7" id="KW-1185">Reference proteome</keyword>
<reference evidence="6 7" key="1">
    <citation type="journal article" date="2018" name="Nat. Ecol. Evol.">
        <title>Pezizomycetes genomes reveal the molecular basis of ectomycorrhizal truffle lifestyle.</title>
        <authorList>
            <person name="Murat C."/>
            <person name="Payen T."/>
            <person name="Noel B."/>
            <person name="Kuo A."/>
            <person name="Morin E."/>
            <person name="Chen J."/>
            <person name="Kohler A."/>
            <person name="Krizsan K."/>
            <person name="Balestrini R."/>
            <person name="Da Silva C."/>
            <person name="Montanini B."/>
            <person name="Hainaut M."/>
            <person name="Levati E."/>
            <person name="Barry K.W."/>
            <person name="Belfiori B."/>
            <person name="Cichocki N."/>
            <person name="Clum A."/>
            <person name="Dockter R.B."/>
            <person name="Fauchery L."/>
            <person name="Guy J."/>
            <person name="Iotti M."/>
            <person name="Le Tacon F."/>
            <person name="Lindquist E.A."/>
            <person name="Lipzen A."/>
            <person name="Malagnac F."/>
            <person name="Mello A."/>
            <person name="Molinier V."/>
            <person name="Miyauchi S."/>
            <person name="Poulain J."/>
            <person name="Riccioni C."/>
            <person name="Rubini A."/>
            <person name="Sitrit Y."/>
            <person name="Splivallo R."/>
            <person name="Traeger S."/>
            <person name="Wang M."/>
            <person name="Zifcakova L."/>
            <person name="Wipf D."/>
            <person name="Zambonelli A."/>
            <person name="Paolocci F."/>
            <person name="Nowrousian M."/>
            <person name="Ottonello S."/>
            <person name="Baldrian P."/>
            <person name="Spatafora J.W."/>
            <person name="Henrissat B."/>
            <person name="Nagy L.G."/>
            <person name="Aury J.M."/>
            <person name="Wincker P."/>
            <person name="Grigoriev I.V."/>
            <person name="Bonfante P."/>
            <person name="Martin F.M."/>
        </authorList>
    </citation>
    <scope>NUCLEOTIDE SEQUENCE [LARGE SCALE GENOMIC DNA]</scope>
    <source>
        <strain evidence="6 7">120613-1</strain>
    </source>
</reference>
<keyword evidence="2 4" id="KW-0813">Transport</keyword>
<evidence type="ECO:0000256" key="1">
    <source>
        <dbReference type="ARBA" id="ARBA00006756"/>
    </source>
</evidence>
<dbReference type="STRING" id="1336337.A0A3N4J5T5"/>
<dbReference type="GO" id="GO:0005935">
    <property type="term" value="C:cellular bud neck"/>
    <property type="evidence" value="ECO:0007669"/>
    <property type="project" value="UniProtKB-SubCell"/>
</dbReference>
<dbReference type="Pfam" id="PF03081">
    <property type="entry name" value="Exo70_C"/>
    <property type="match status" value="1"/>
</dbReference>
<dbReference type="GO" id="GO:0015031">
    <property type="term" value="P:protein transport"/>
    <property type="evidence" value="ECO:0007669"/>
    <property type="project" value="UniProtKB-KW"/>
</dbReference>
<dbReference type="InterPro" id="IPR016159">
    <property type="entry name" value="Cullin_repeat-like_dom_sf"/>
</dbReference>